<dbReference type="EMBL" id="JBHGVX010000005">
    <property type="protein sequence ID" value="KAL1795925.1"/>
    <property type="molecule type" value="Genomic_DNA"/>
</dbReference>
<dbReference type="GeneID" id="96086471"/>
<keyword evidence="2" id="KW-0732">Signal</keyword>
<keyword evidence="4" id="KW-1185">Reference proteome</keyword>
<proteinExistence type="predicted"/>
<dbReference type="RefSeq" id="XP_069306509.1">
    <property type="nucleotide sequence ID" value="XM_069452329.1"/>
</dbReference>
<feature type="region of interest" description="Disordered" evidence="1">
    <location>
        <begin position="229"/>
        <end position="248"/>
    </location>
</feature>
<name>A0ABR3UHS5_9PLEO</name>
<gene>
    <name evidence="3" type="ORF">ACET3X_006149</name>
</gene>
<dbReference type="Proteomes" id="UP001578633">
    <property type="component" value="Chromosome 5"/>
</dbReference>
<reference evidence="3 4" key="1">
    <citation type="submission" date="2024-09" db="EMBL/GenBank/DDBJ databases">
        <title>T2T genomes of carrot and Alternaria dauci and their utility for understanding host-pathogen interaction during carrot leaf blight disease.</title>
        <authorList>
            <person name="Liu W."/>
            <person name="Xu S."/>
            <person name="Ou C."/>
            <person name="Liu X."/>
            <person name="Zhuang F."/>
            <person name="Deng X.W."/>
        </authorList>
    </citation>
    <scope>NUCLEOTIDE SEQUENCE [LARGE SCALE GENOMIC DNA]</scope>
    <source>
        <strain evidence="3 4">A2016</strain>
    </source>
</reference>
<feature type="chain" id="PRO_5045084198" description="Cell wall protein" evidence="2">
    <location>
        <begin position="16"/>
        <end position="266"/>
    </location>
</feature>
<evidence type="ECO:0000313" key="3">
    <source>
        <dbReference type="EMBL" id="KAL1795925.1"/>
    </source>
</evidence>
<feature type="region of interest" description="Disordered" evidence="1">
    <location>
        <begin position="81"/>
        <end position="108"/>
    </location>
</feature>
<evidence type="ECO:0000256" key="1">
    <source>
        <dbReference type="SAM" id="MobiDB-lite"/>
    </source>
</evidence>
<organism evidence="3 4">
    <name type="scientific">Alternaria dauci</name>
    <dbReference type="NCBI Taxonomy" id="48095"/>
    <lineage>
        <taxon>Eukaryota</taxon>
        <taxon>Fungi</taxon>
        <taxon>Dikarya</taxon>
        <taxon>Ascomycota</taxon>
        <taxon>Pezizomycotina</taxon>
        <taxon>Dothideomycetes</taxon>
        <taxon>Pleosporomycetidae</taxon>
        <taxon>Pleosporales</taxon>
        <taxon>Pleosporineae</taxon>
        <taxon>Pleosporaceae</taxon>
        <taxon>Alternaria</taxon>
        <taxon>Alternaria sect. Porri</taxon>
    </lineage>
</organism>
<comment type="caution">
    <text evidence="3">The sequence shown here is derived from an EMBL/GenBank/DDBJ whole genome shotgun (WGS) entry which is preliminary data.</text>
</comment>
<accession>A0ABR3UHS5</accession>
<evidence type="ECO:0000313" key="4">
    <source>
        <dbReference type="Proteomes" id="UP001578633"/>
    </source>
</evidence>
<feature type="signal peptide" evidence="2">
    <location>
        <begin position="1"/>
        <end position="15"/>
    </location>
</feature>
<evidence type="ECO:0000256" key="2">
    <source>
        <dbReference type="SAM" id="SignalP"/>
    </source>
</evidence>
<sequence>MKFLAIIVAAQLATALPVAKEACAPTDITCSATKANPQIFDVASQQLDNSEKQLENAPVRSIQRDVLKDALAGLDTSAIPAQAGSIPAGSSKRDVVTPTPEDATEAGPDMYEEAYEMVPEATEDTYGEVLPEVSDDLSKKSLEDDLELSETTPEFEDSYAEFEPEATHAAYEVVDAAYEAKPTPVEVHSALPTPHDVYEAAPTPSKVYGAAPTPVKPSKVYEAIPTPVKTPSYEALPTPVKEATESSPLEDTYDALGLDLGIFRKN</sequence>
<protein>
    <recommendedName>
        <fullName evidence="5">Cell wall protein</fullName>
    </recommendedName>
</protein>
<evidence type="ECO:0008006" key="5">
    <source>
        <dbReference type="Google" id="ProtNLM"/>
    </source>
</evidence>